<keyword evidence="3" id="KW-1185">Reference proteome</keyword>
<gene>
    <name evidence="2" type="ORF">GCM10019016_098610</name>
</gene>
<dbReference type="EMBL" id="BAAAXF010000071">
    <property type="protein sequence ID" value="GAA3502752.1"/>
    <property type="molecule type" value="Genomic_DNA"/>
</dbReference>
<reference evidence="3" key="1">
    <citation type="journal article" date="2019" name="Int. J. Syst. Evol. Microbiol.">
        <title>The Global Catalogue of Microorganisms (GCM) 10K type strain sequencing project: providing services to taxonomists for standard genome sequencing and annotation.</title>
        <authorList>
            <consortium name="The Broad Institute Genomics Platform"/>
            <consortium name="The Broad Institute Genome Sequencing Center for Infectious Disease"/>
            <person name="Wu L."/>
            <person name="Ma J."/>
        </authorList>
    </citation>
    <scope>NUCLEOTIDE SEQUENCE [LARGE SCALE GENOMIC DNA]</scope>
    <source>
        <strain evidence="3">JCM 4816</strain>
    </source>
</reference>
<comment type="caution">
    <text evidence="2">The sequence shown here is derived from an EMBL/GenBank/DDBJ whole genome shotgun (WGS) entry which is preliminary data.</text>
</comment>
<feature type="region of interest" description="Disordered" evidence="1">
    <location>
        <begin position="1"/>
        <end position="43"/>
    </location>
</feature>
<dbReference type="NCBIfam" id="NF033521">
    <property type="entry name" value="lasso_leader_L3"/>
    <property type="match status" value="1"/>
</dbReference>
<dbReference type="Pfam" id="PF19397">
    <property type="entry name" value="DUF5972"/>
    <property type="match status" value="1"/>
</dbReference>
<dbReference type="InterPro" id="IPR046015">
    <property type="entry name" value="DUF5972"/>
</dbReference>
<organism evidence="2 3">
    <name type="scientific">Streptomyces prasinosporus</name>
    <dbReference type="NCBI Taxonomy" id="68256"/>
    <lineage>
        <taxon>Bacteria</taxon>
        <taxon>Bacillati</taxon>
        <taxon>Actinomycetota</taxon>
        <taxon>Actinomycetes</taxon>
        <taxon>Kitasatosporales</taxon>
        <taxon>Streptomycetaceae</taxon>
        <taxon>Streptomyces</taxon>
        <taxon>Streptomyces albogriseolus group</taxon>
    </lineage>
</organism>
<proteinExistence type="predicted"/>
<dbReference type="Proteomes" id="UP001501455">
    <property type="component" value="Unassembled WGS sequence"/>
</dbReference>
<protein>
    <submittedName>
        <fullName evidence="2">Uncharacterized protein</fullName>
    </submittedName>
</protein>
<sequence length="119" mass="12465">MRGVTNTPFREGHDQGPECRERWGGRDGSDEAPAGPGWPGDPVAAEETAHLALCPASALRSTGGSAGSCAGQLDPHIRQRRDMTMAYERPTLTKVGDFQKVTGLAGKGSPDLLGGHSLL</sequence>
<evidence type="ECO:0000313" key="3">
    <source>
        <dbReference type="Proteomes" id="UP001501455"/>
    </source>
</evidence>
<feature type="compositionally biased region" description="Basic and acidic residues" evidence="1">
    <location>
        <begin position="10"/>
        <end position="29"/>
    </location>
</feature>
<accession>A0ABP6U7R6</accession>
<evidence type="ECO:0000313" key="2">
    <source>
        <dbReference type="EMBL" id="GAA3502752.1"/>
    </source>
</evidence>
<evidence type="ECO:0000256" key="1">
    <source>
        <dbReference type="SAM" id="MobiDB-lite"/>
    </source>
</evidence>
<name>A0ABP6U7R6_9ACTN</name>